<protein>
    <recommendedName>
        <fullName evidence="2">UPF0102 protein NUH88_10785</fullName>
    </recommendedName>
</protein>
<sequence>MRPRGVSGEAVARRRAQRFGILAEALCRFILRLKGYRILASRLRTKVGEIDILAERGRTLAIVEVKARPTERAAREAVTNVQWRRLQRAALWVQRGNAHLAQHRLRFDLFAVAHWRVPRHIQNVWIADHNI</sequence>
<dbReference type="KEGG" id="naci:NUH88_10785"/>
<dbReference type="PANTHER" id="PTHR34039">
    <property type="entry name" value="UPF0102 PROTEIN YRAN"/>
    <property type="match status" value="1"/>
</dbReference>
<evidence type="ECO:0000313" key="3">
    <source>
        <dbReference type="EMBL" id="UUX52164.1"/>
    </source>
</evidence>
<accession>A0A9J7B121</accession>
<keyword evidence="4" id="KW-1185">Reference proteome</keyword>
<gene>
    <name evidence="3" type="ORF">NUH88_10785</name>
</gene>
<reference evidence="3" key="1">
    <citation type="submission" date="2022-08" db="EMBL/GenBank/DDBJ databases">
        <title>Nisaea acidiphila sp. nov., isolated from a marine algal debris and emended description of the genus Nisaea Urios et al. 2008.</title>
        <authorList>
            <person name="Kwon K."/>
        </authorList>
    </citation>
    <scope>NUCLEOTIDE SEQUENCE</scope>
    <source>
        <strain evidence="3">MEBiC11861</strain>
    </source>
</reference>
<dbReference type="Pfam" id="PF02021">
    <property type="entry name" value="UPF0102"/>
    <property type="match status" value="1"/>
</dbReference>
<dbReference type="SUPFAM" id="SSF52980">
    <property type="entry name" value="Restriction endonuclease-like"/>
    <property type="match status" value="1"/>
</dbReference>
<evidence type="ECO:0000256" key="1">
    <source>
        <dbReference type="ARBA" id="ARBA00006738"/>
    </source>
</evidence>
<name>A0A9J7B121_9PROT</name>
<proteinExistence type="inferred from homology"/>
<dbReference type="PANTHER" id="PTHR34039:SF1">
    <property type="entry name" value="UPF0102 PROTEIN YRAN"/>
    <property type="match status" value="1"/>
</dbReference>
<dbReference type="EMBL" id="CP102480">
    <property type="protein sequence ID" value="UUX52164.1"/>
    <property type="molecule type" value="Genomic_DNA"/>
</dbReference>
<dbReference type="Gene3D" id="3.40.1350.10">
    <property type="match status" value="1"/>
</dbReference>
<dbReference type="InterPro" id="IPR003509">
    <property type="entry name" value="UPF0102_YraN-like"/>
</dbReference>
<dbReference type="InterPro" id="IPR011335">
    <property type="entry name" value="Restrct_endonuc-II-like"/>
</dbReference>
<dbReference type="InterPro" id="IPR011856">
    <property type="entry name" value="tRNA_endonuc-like_dom_sf"/>
</dbReference>
<dbReference type="HAMAP" id="MF_00048">
    <property type="entry name" value="UPF0102"/>
    <property type="match status" value="1"/>
</dbReference>
<dbReference type="GO" id="GO:0003676">
    <property type="term" value="F:nucleic acid binding"/>
    <property type="evidence" value="ECO:0007669"/>
    <property type="project" value="InterPro"/>
</dbReference>
<dbReference type="AlphaFoldDB" id="A0A9J7B121"/>
<comment type="similarity">
    <text evidence="1 2">Belongs to the UPF0102 family.</text>
</comment>
<evidence type="ECO:0000256" key="2">
    <source>
        <dbReference type="HAMAP-Rule" id="MF_00048"/>
    </source>
</evidence>
<organism evidence="3 4">
    <name type="scientific">Nisaea acidiphila</name>
    <dbReference type="NCBI Taxonomy" id="1862145"/>
    <lineage>
        <taxon>Bacteria</taxon>
        <taxon>Pseudomonadati</taxon>
        <taxon>Pseudomonadota</taxon>
        <taxon>Alphaproteobacteria</taxon>
        <taxon>Rhodospirillales</taxon>
        <taxon>Thalassobaculaceae</taxon>
        <taxon>Nisaea</taxon>
    </lineage>
</organism>
<dbReference type="RefSeq" id="WP_257772085.1">
    <property type="nucleotide sequence ID" value="NZ_CP102480.1"/>
</dbReference>
<dbReference type="NCBIfam" id="NF009151">
    <property type="entry name" value="PRK12497.1-5"/>
    <property type="match status" value="1"/>
</dbReference>
<dbReference type="Proteomes" id="UP001060336">
    <property type="component" value="Chromosome"/>
</dbReference>
<evidence type="ECO:0000313" key="4">
    <source>
        <dbReference type="Proteomes" id="UP001060336"/>
    </source>
</evidence>